<keyword evidence="8" id="KW-0625">Polysaccharide transport</keyword>
<comment type="subcellular location">
    <subcellularLocation>
        <location evidence="1">Cell outer membrane</location>
        <topology evidence="1">Multi-pass membrane protein</topology>
    </subcellularLocation>
</comment>
<keyword evidence="14" id="KW-0449">Lipoprotein</keyword>
<evidence type="ECO:0000259" key="17">
    <source>
        <dbReference type="Pfam" id="PF10531"/>
    </source>
</evidence>
<keyword evidence="3" id="KW-0813">Transport</keyword>
<feature type="region of interest" description="Disordered" evidence="15">
    <location>
        <begin position="1"/>
        <end position="31"/>
    </location>
</feature>
<dbReference type="AlphaFoldDB" id="A0A7V6DNI1"/>
<evidence type="ECO:0000313" key="19">
    <source>
        <dbReference type="EMBL" id="HHS28151.1"/>
    </source>
</evidence>
<dbReference type="InterPro" id="IPR054765">
    <property type="entry name" value="SLBB_dom"/>
</dbReference>
<evidence type="ECO:0000256" key="6">
    <source>
        <dbReference type="ARBA" id="ARBA00022692"/>
    </source>
</evidence>
<dbReference type="PANTHER" id="PTHR33619:SF3">
    <property type="entry name" value="POLYSACCHARIDE EXPORT PROTEIN GFCE-RELATED"/>
    <property type="match status" value="1"/>
</dbReference>
<keyword evidence="11" id="KW-0472">Membrane</keyword>
<comment type="similarity">
    <text evidence="2">Belongs to the BexD/CtrA/VexA family.</text>
</comment>
<dbReference type="Pfam" id="PF02563">
    <property type="entry name" value="Poly_export"/>
    <property type="match status" value="1"/>
</dbReference>
<gene>
    <name evidence="19" type="ORF">ENV52_00415</name>
</gene>
<dbReference type="InterPro" id="IPR049712">
    <property type="entry name" value="Poly_export"/>
</dbReference>
<dbReference type="InterPro" id="IPR003715">
    <property type="entry name" value="Poly_export_N"/>
</dbReference>
<feature type="domain" description="Soluble ligand binding" evidence="17">
    <location>
        <begin position="260"/>
        <end position="308"/>
    </location>
</feature>
<name>A0A7V6DNI1_9BACT</name>
<evidence type="ECO:0000256" key="1">
    <source>
        <dbReference type="ARBA" id="ARBA00004571"/>
    </source>
</evidence>
<evidence type="ECO:0000256" key="12">
    <source>
        <dbReference type="ARBA" id="ARBA00023139"/>
    </source>
</evidence>
<evidence type="ECO:0000256" key="14">
    <source>
        <dbReference type="ARBA" id="ARBA00023288"/>
    </source>
</evidence>
<dbReference type="Gene3D" id="3.30.1950.10">
    <property type="entry name" value="wza like domain"/>
    <property type="match status" value="1"/>
</dbReference>
<evidence type="ECO:0000256" key="2">
    <source>
        <dbReference type="ARBA" id="ARBA00009450"/>
    </source>
</evidence>
<dbReference type="GO" id="GO:0006811">
    <property type="term" value="P:monoatomic ion transport"/>
    <property type="evidence" value="ECO:0007669"/>
    <property type="project" value="UniProtKB-KW"/>
</dbReference>
<keyword evidence="12" id="KW-0564">Palmitate</keyword>
<evidence type="ECO:0000256" key="13">
    <source>
        <dbReference type="ARBA" id="ARBA00023237"/>
    </source>
</evidence>
<protein>
    <recommendedName>
        <fullName evidence="20">Polysaccharide export protein</fullName>
    </recommendedName>
</protein>
<feature type="domain" description="Polysaccharide export protein N-terminal" evidence="16">
    <location>
        <begin position="76"/>
        <end position="149"/>
    </location>
</feature>
<dbReference type="EMBL" id="DTGR01000010">
    <property type="protein sequence ID" value="HHS28151.1"/>
    <property type="molecule type" value="Genomic_DNA"/>
</dbReference>
<dbReference type="GO" id="GO:0015159">
    <property type="term" value="F:polysaccharide transmembrane transporter activity"/>
    <property type="evidence" value="ECO:0007669"/>
    <property type="project" value="InterPro"/>
</dbReference>
<dbReference type="Pfam" id="PF22461">
    <property type="entry name" value="SLBB_2"/>
    <property type="match status" value="1"/>
</dbReference>
<sequence length="366" mass="39587">MPQVQPQPQMQAPQVQPQVQAPAPPPAQPQLQTRLQAHVPPQVQPQMHGQPGGGYNSQLLSQVMMQAAYNAGSGYKDYKVGPEDLLYIDVFGQKDLQRELRVNGQGQISMPLVGVINVNGLTTQQIEQRLKEAYGSEYLRNPQITVEVKEFHHQRVAVTGAVAKPGYYDIIGPRSLLEVLAMAGGFTNKPMEAGDVIHVIRHQSPASAAAADKTVSVRAYPPQRNTLVINLQRLVTGAAPDLNVMVENGDVVYVPFAGTAYVSGGVKKAGDVTVKNNLTVTQAVAMAQGVDPVIGTNKVIIMRFDQEGRPVKLEADLKEIAAGKETDIPVQNNDTIVVEESGLKKKLYVIRQLLPVPSGGYSIPTQ</sequence>
<evidence type="ECO:0000259" key="18">
    <source>
        <dbReference type="Pfam" id="PF22461"/>
    </source>
</evidence>
<keyword evidence="6" id="KW-0812">Transmembrane</keyword>
<keyword evidence="5" id="KW-0762">Sugar transport</keyword>
<keyword evidence="13" id="KW-0998">Cell outer membrane</keyword>
<feature type="domain" description="SLBB" evidence="18">
    <location>
        <begin position="154"/>
        <end position="254"/>
    </location>
</feature>
<reference evidence="19" key="1">
    <citation type="journal article" date="2020" name="mSystems">
        <title>Genome- and Community-Level Interaction Insights into Carbon Utilization and Element Cycling Functions of Hydrothermarchaeota in Hydrothermal Sediment.</title>
        <authorList>
            <person name="Zhou Z."/>
            <person name="Liu Y."/>
            <person name="Xu W."/>
            <person name="Pan J."/>
            <person name="Luo Z.H."/>
            <person name="Li M."/>
        </authorList>
    </citation>
    <scope>NUCLEOTIDE SEQUENCE [LARGE SCALE GENOMIC DNA]</scope>
    <source>
        <strain evidence="19">SpSt-767</strain>
    </source>
</reference>
<evidence type="ECO:0000256" key="8">
    <source>
        <dbReference type="ARBA" id="ARBA00023047"/>
    </source>
</evidence>
<comment type="caution">
    <text evidence="19">The sequence shown here is derived from an EMBL/GenBank/DDBJ whole genome shotgun (WGS) entry which is preliminary data.</text>
</comment>
<accession>A0A7V6DNI1</accession>
<evidence type="ECO:0000256" key="9">
    <source>
        <dbReference type="ARBA" id="ARBA00023065"/>
    </source>
</evidence>
<organism evidence="19">
    <name type="scientific">Desulfobacca acetoxidans</name>
    <dbReference type="NCBI Taxonomy" id="60893"/>
    <lineage>
        <taxon>Bacteria</taxon>
        <taxon>Pseudomonadati</taxon>
        <taxon>Thermodesulfobacteriota</taxon>
        <taxon>Desulfobaccia</taxon>
        <taxon>Desulfobaccales</taxon>
        <taxon>Desulfobaccaceae</taxon>
        <taxon>Desulfobacca</taxon>
    </lineage>
</organism>
<evidence type="ECO:0000256" key="4">
    <source>
        <dbReference type="ARBA" id="ARBA00022452"/>
    </source>
</evidence>
<keyword evidence="9" id="KW-0406">Ion transport</keyword>
<keyword evidence="7" id="KW-0732">Signal</keyword>
<evidence type="ECO:0000256" key="10">
    <source>
        <dbReference type="ARBA" id="ARBA00023114"/>
    </source>
</evidence>
<dbReference type="GO" id="GO:0015288">
    <property type="term" value="F:porin activity"/>
    <property type="evidence" value="ECO:0007669"/>
    <property type="project" value="UniProtKB-KW"/>
</dbReference>
<keyword evidence="10" id="KW-0626">Porin</keyword>
<evidence type="ECO:0000256" key="5">
    <source>
        <dbReference type="ARBA" id="ARBA00022597"/>
    </source>
</evidence>
<evidence type="ECO:0000256" key="15">
    <source>
        <dbReference type="SAM" id="MobiDB-lite"/>
    </source>
</evidence>
<evidence type="ECO:0000256" key="11">
    <source>
        <dbReference type="ARBA" id="ARBA00023136"/>
    </source>
</evidence>
<keyword evidence="4" id="KW-1134">Transmembrane beta strand</keyword>
<evidence type="ECO:0008006" key="20">
    <source>
        <dbReference type="Google" id="ProtNLM"/>
    </source>
</evidence>
<evidence type="ECO:0000259" key="16">
    <source>
        <dbReference type="Pfam" id="PF02563"/>
    </source>
</evidence>
<dbReference type="PANTHER" id="PTHR33619">
    <property type="entry name" value="POLYSACCHARIDE EXPORT PROTEIN GFCE-RELATED"/>
    <property type="match status" value="1"/>
</dbReference>
<dbReference type="GO" id="GO:0009279">
    <property type="term" value="C:cell outer membrane"/>
    <property type="evidence" value="ECO:0007669"/>
    <property type="project" value="UniProtKB-SubCell"/>
</dbReference>
<feature type="compositionally biased region" description="Low complexity" evidence="15">
    <location>
        <begin position="1"/>
        <end position="21"/>
    </location>
</feature>
<dbReference type="Gene3D" id="3.10.560.10">
    <property type="entry name" value="Outer membrane lipoprotein wza domain like"/>
    <property type="match status" value="1"/>
</dbReference>
<dbReference type="GO" id="GO:0046930">
    <property type="term" value="C:pore complex"/>
    <property type="evidence" value="ECO:0007669"/>
    <property type="project" value="UniProtKB-KW"/>
</dbReference>
<evidence type="ECO:0000256" key="7">
    <source>
        <dbReference type="ARBA" id="ARBA00022729"/>
    </source>
</evidence>
<dbReference type="Pfam" id="PF10531">
    <property type="entry name" value="SLBB"/>
    <property type="match status" value="1"/>
</dbReference>
<dbReference type="InterPro" id="IPR019554">
    <property type="entry name" value="Soluble_ligand-bd"/>
</dbReference>
<evidence type="ECO:0000256" key="3">
    <source>
        <dbReference type="ARBA" id="ARBA00022448"/>
    </source>
</evidence>
<proteinExistence type="inferred from homology"/>